<dbReference type="PROSITE" id="PS50088">
    <property type="entry name" value="ANK_REPEAT"/>
    <property type="match status" value="2"/>
</dbReference>
<evidence type="ECO:0000259" key="5">
    <source>
        <dbReference type="PROSITE" id="PS50225"/>
    </source>
</evidence>
<comment type="caution">
    <text evidence="6">The sequence shown here is derived from an EMBL/GenBank/DDBJ whole genome shotgun (WGS) entry which is preliminary data.</text>
</comment>
<name>A0AAE1KZM7_PETCI</name>
<dbReference type="SUPFAM" id="SSF158235">
    <property type="entry name" value="SOCS box-like"/>
    <property type="match status" value="1"/>
</dbReference>
<dbReference type="Gene3D" id="1.25.40.20">
    <property type="entry name" value="Ankyrin repeat-containing domain"/>
    <property type="match status" value="1"/>
</dbReference>
<feature type="repeat" description="ANK" evidence="4">
    <location>
        <begin position="133"/>
        <end position="165"/>
    </location>
</feature>
<dbReference type="EMBL" id="JAWQEG010000364">
    <property type="protein sequence ID" value="KAK3891186.1"/>
    <property type="molecule type" value="Genomic_DNA"/>
</dbReference>
<evidence type="ECO:0000313" key="7">
    <source>
        <dbReference type="Proteomes" id="UP001286313"/>
    </source>
</evidence>
<dbReference type="GO" id="GO:0045732">
    <property type="term" value="P:positive regulation of protein catabolic process"/>
    <property type="evidence" value="ECO:0007669"/>
    <property type="project" value="TreeGrafter"/>
</dbReference>
<organism evidence="6 7">
    <name type="scientific">Petrolisthes cinctipes</name>
    <name type="common">Flat porcelain crab</name>
    <dbReference type="NCBI Taxonomy" id="88211"/>
    <lineage>
        <taxon>Eukaryota</taxon>
        <taxon>Metazoa</taxon>
        <taxon>Ecdysozoa</taxon>
        <taxon>Arthropoda</taxon>
        <taxon>Crustacea</taxon>
        <taxon>Multicrustacea</taxon>
        <taxon>Malacostraca</taxon>
        <taxon>Eumalacostraca</taxon>
        <taxon>Eucarida</taxon>
        <taxon>Decapoda</taxon>
        <taxon>Pleocyemata</taxon>
        <taxon>Anomura</taxon>
        <taxon>Galatheoidea</taxon>
        <taxon>Porcellanidae</taxon>
        <taxon>Petrolisthes</taxon>
    </lineage>
</organism>
<protein>
    <recommendedName>
        <fullName evidence="5">SOCS box domain-containing protein</fullName>
    </recommendedName>
</protein>
<comment type="similarity">
    <text evidence="1">Belongs to the ankyrin SOCS box (ASB) family.</text>
</comment>
<dbReference type="GO" id="GO:0035556">
    <property type="term" value="P:intracellular signal transduction"/>
    <property type="evidence" value="ECO:0007669"/>
    <property type="project" value="InterPro"/>
</dbReference>
<feature type="repeat" description="ANK" evidence="4">
    <location>
        <begin position="166"/>
        <end position="198"/>
    </location>
</feature>
<evidence type="ECO:0000256" key="2">
    <source>
        <dbReference type="ARBA" id="ARBA00022737"/>
    </source>
</evidence>
<feature type="domain" description="SOCS box" evidence="5">
    <location>
        <begin position="304"/>
        <end position="346"/>
    </location>
</feature>
<dbReference type="InterPro" id="IPR051573">
    <property type="entry name" value="Ankyrin-SOCS_box_domain"/>
</dbReference>
<dbReference type="PROSITE" id="PS50297">
    <property type="entry name" value="ANK_REP_REGION"/>
    <property type="match status" value="2"/>
</dbReference>
<accession>A0AAE1KZM7</accession>
<dbReference type="InterPro" id="IPR036770">
    <property type="entry name" value="Ankyrin_rpt-contain_sf"/>
</dbReference>
<dbReference type="Pfam" id="PF07525">
    <property type="entry name" value="SOCS_box"/>
    <property type="match status" value="1"/>
</dbReference>
<dbReference type="InterPro" id="IPR002110">
    <property type="entry name" value="Ankyrin_rpt"/>
</dbReference>
<dbReference type="CDD" id="cd03716">
    <property type="entry name" value="SOCS_ASB_like"/>
    <property type="match status" value="1"/>
</dbReference>
<gene>
    <name evidence="6" type="ORF">Pcinc_004904</name>
</gene>
<keyword evidence="7" id="KW-1185">Reference proteome</keyword>
<dbReference type="PANTHER" id="PTHR24136:SF15">
    <property type="entry name" value="ANK_REP_REGION DOMAIN-CONTAINING PROTEIN"/>
    <property type="match status" value="1"/>
</dbReference>
<keyword evidence="3 4" id="KW-0040">ANK repeat</keyword>
<evidence type="ECO:0000256" key="3">
    <source>
        <dbReference type="ARBA" id="ARBA00023043"/>
    </source>
</evidence>
<evidence type="ECO:0000313" key="6">
    <source>
        <dbReference type="EMBL" id="KAK3891186.1"/>
    </source>
</evidence>
<reference evidence="6" key="1">
    <citation type="submission" date="2023-10" db="EMBL/GenBank/DDBJ databases">
        <title>Genome assemblies of two species of porcelain crab, Petrolisthes cinctipes and Petrolisthes manimaculis (Anomura: Porcellanidae).</title>
        <authorList>
            <person name="Angst P."/>
        </authorList>
    </citation>
    <scope>NUCLEOTIDE SEQUENCE</scope>
    <source>
        <strain evidence="6">PB745_01</strain>
        <tissue evidence="6">Gill</tissue>
    </source>
</reference>
<dbReference type="Gene3D" id="1.10.750.20">
    <property type="entry name" value="SOCS box"/>
    <property type="match status" value="1"/>
</dbReference>
<dbReference type="GO" id="GO:0016567">
    <property type="term" value="P:protein ubiquitination"/>
    <property type="evidence" value="ECO:0007669"/>
    <property type="project" value="TreeGrafter"/>
</dbReference>
<evidence type="ECO:0000256" key="4">
    <source>
        <dbReference type="PROSITE-ProRule" id="PRU00023"/>
    </source>
</evidence>
<proteinExistence type="inferred from homology"/>
<dbReference type="Pfam" id="PF12796">
    <property type="entry name" value="Ank_2"/>
    <property type="match status" value="1"/>
</dbReference>
<sequence length="368" mass="41152">MNATENWNSVVISDKREEDGNWQLACAILRWCQERRQDVAKNTTKTNFSSLASAQVATNGDDDEDVRLHLAALCGDDQGLKEILADPNSSEWINYRVRPYLSPPLRLAVSGESEECVRALVAAGADIEMEDVKGQTPIFVATSQRKPEIMKILLEAGAYPEGSRKNRCTPLLVAVRDGFTQGVRLLLQYGADPEPCEQIVTCVPGWPLHHSVVYAHFPCFFELLKAGATPCLSTLPCQVNEKVVARLSIPHAILKYAREHPEFIELYYECGGYLRQLNQAGMSGLEESENSPTKKMLIKLIGMPLSLKSLCRLVIRKNLGRENLTDLASLEIPASLIPFLNFEEFSRYSLRSRETKLQEIPCKIDSLN</sequence>
<evidence type="ECO:0000256" key="1">
    <source>
        <dbReference type="ARBA" id="ARBA00005949"/>
    </source>
</evidence>
<keyword evidence="2" id="KW-0677">Repeat</keyword>
<dbReference type="Proteomes" id="UP001286313">
    <property type="component" value="Unassembled WGS sequence"/>
</dbReference>
<dbReference type="Pfam" id="PF00023">
    <property type="entry name" value="Ank"/>
    <property type="match status" value="1"/>
</dbReference>
<dbReference type="PANTHER" id="PTHR24136">
    <property type="entry name" value="SOWAH (DROSOPHILA) HOMOLOG"/>
    <property type="match status" value="1"/>
</dbReference>
<dbReference type="PROSITE" id="PS50225">
    <property type="entry name" value="SOCS"/>
    <property type="match status" value="1"/>
</dbReference>
<dbReference type="SMART" id="SM00248">
    <property type="entry name" value="ANK"/>
    <property type="match status" value="4"/>
</dbReference>
<dbReference type="InterPro" id="IPR001496">
    <property type="entry name" value="SOCS_box"/>
</dbReference>
<dbReference type="InterPro" id="IPR036036">
    <property type="entry name" value="SOCS_box-like_dom_sf"/>
</dbReference>
<dbReference type="SUPFAM" id="SSF48403">
    <property type="entry name" value="Ankyrin repeat"/>
    <property type="match status" value="1"/>
</dbReference>
<dbReference type="AlphaFoldDB" id="A0AAE1KZM7"/>
<dbReference type="SMART" id="SM00969">
    <property type="entry name" value="SOCS_box"/>
    <property type="match status" value="1"/>
</dbReference>